<dbReference type="CDD" id="cd08071">
    <property type="entry name" value="MPN_DUF2466"/>
    <property type="match status" value="1"/>
</dbReference>
<dbReference type="SUPFAM" id="SSF102712">
    <property type="entry name" value="JAB1/MPN domain"/>
    <property type="match status" value="1"/>
</dbReference>
<evidence type="ECO:0000259" key="6">
    <source>
        <dbReference type="PROSITE" id="PS50249"/>
    </source>
</evidence>
<evidence type="ECO:0000256" key="2">
    <source>
        <dbReference type="ARBA" id="ARBA00022723"/>
    </source>
</evidence>
<keyword evidence="1" id="KW-0645">Protease</keyword>
<dbReference type="PROSITE" id="PS50249">
    <property type="entry name" value="MPN"/>
    <property type="match status" value="1"/>
</dbReference>
<dbReference type="GO" id="GO:0046872">
    <property type="term" value="F:metal ion binding"/>
    <property type="evidence" value="ECO:0007669"/>
    <property type="project" value="UniProtKB-KW"/>
</dbReference>
<dbReference type="AlphaFoldDB" id="A0A9X4G563"/>
<evidence type="ECO:0000256" key="4">
    <source>
        <dbReference type="ARBA" id="ARBA00022833"/>
    </source>
</evidence>
<feature type="domain" description="MPN" evidence="6">
    <location>
        <begin position="35"/>
        <end position="157"/>
    </location>
</feature>
<dbReference type="Proteomes" id="UP001142444">
    <property type="component" value="Unassembled WGS sequence"/>
</dbReference>
<dbReference type="InterPro" id="IPR037518">
    <property type="entry name" value="MPN"/>
</dbReference>
<dbReference type="NCBIfam" id="TIGR00608">
    <property type="entry name" value="radc"/>
    <property type="match status" value="1"/>
</dbReference>
<dbReference type="InterPro" id="IPR025657">
    <property type="entry name" value="RadC_JAB"/>
</dbReference>
<dbReference type="GO" id="GO:0008237">
    <property type="term" value="F:metallopeptidase activity"/>
    <property type="evidence" value="ECO:0007669"/>
    <property type="project" value="UniProtKB-KW"/>
</dbReference>
<evidence type="ECO:0000256" key="1">
    <source>
        <dbReference type="ARBA" id="ARBA00022670"/>
    </source>
</evidence>
<accession>A0A9X4G563</accession>
<protein>
    <submittedName>
        <fullName evidence="7">DNA repair protein RadC</fullName>
    </submittedName>
</protein>
<keyword evidence="2" id="KW-0479">Metal-binding</keyword>
<dbReference type="RefSeq" id="WP_275218185.1">
    <property type="nucleotide sequence ID" value="NZ_JAPHVQ010000008.1"/>
</dbReference>
<organism evidence="7 8">
    <name type="scientific">Actinobacillus equuli subsp. equuli</name>
    <dbReference type="NCBI Taxonomy" id="202947"/>
    <lineage>
        <taxon>Bacteria</taxon>
        <taxon>Pseudomonadati</taxon>
        <taxon>Pseudomonadota</taxon>
        <taxon>Gammaproteobacteria</taxon>
        <taxon>Pasteurellales</taxon>
        <taxon>Pasteurellaceae</taxon>
        <taxon>Actinobacillus</taxon>
    </lineage>
</organism>
<keyword evidence="5" id="KW-0482">Metalloprotease</keyword>
<reference evidence="7" key="1">
    <citation type="submission" date="2022-11" db="EMBL/GenBank/DDBJ databases">
        <authorList>
            <person name="Kamali M."/>
            <person name="Peak L."/>
            <person name="Go Y.Y."/>
            <person name="Balasuriya U.B.R."/>
            <person name="Carossino M."/>
        </authorList>
    </citation>
    <scope>NUCLEOTIDE SEQUENCE</scope>
    <source>
        <strain evidence="7">4524</strain>
    </source>
</reference>
<dbReference type="PANTHER" id="PTHR30471:SF3">
    <property type="entry name" value="UPF0758 PROTEIN YEES-RELATED"/>
    <property type="match status" value="1"/>
</dbReference>
<keyword evidence="4" id="KW-0862">Zinc</keyword>
<dbReference type="GO" id="GO:0006508">
    <property type="term" value="P:proteolysis"/>
    <property type="evidence" value="ECO:0007669"/>
    <property type="project" value="UniProtKB-KW"/>
</dbReference>
<evidence type="ECO:0000256" key="5">
    <source>
        <dbReference type="ARBA" id="ARBA00023049"/>
    </source>
</evidence>
<name>A0A9X4G563_ACTEU</name>
<gene>
    <name evidence="7" type="primary">radC</name>
    <name evidence="7" type="ORF">OQ257_08745</name>
</gene>
<dbReference type="Pfam" id="PF04002">
    <property type="entry name" value="RadC"/>
    <property type="match status" value="1"/>
</dbReference>
<evidence type="ECO:0000313" key="8">
    <source>
        <dbReference type="Proteomes" id="UP001142444"/>
    </source>
</evidence>
<dbReference type="PANTHER" id="PTHR30471">
    <property type="entry name" value="DNA REPAIR PROTEIN RADC"/>
    <property type="match status" value="1"/>
</dbReference>
<sequence length="157" mass="17949">MCNFLTSSENLVLEQALLLLEKIMEQHPSYGDTPQFSHPEAVRDYLRMKIATDERENFVVLFLDNQHKLISSEVLFQGTFNASAVYPREVIKRALELNAAALILAHNHPSGILTPSESDKHITFKIKQAAELFDIRVLDHFIVTLQNTFSFAENFML</sequence>
<dbReference type="InterPro" id="IPR001405">
    <property type="entry name" value="UPF0758"/>
</dbReference>
<evidence type="ECO:0000313" key="7">
    <source>
        <dbReference type="EMBL" id="MDE8035251.1"/>
    </source>
</evidence>
<proteinExistence type="predicted"/>
<reference evidence="7" key="2">
    <citation type="journal article" date="2023" name="Pathogens">
        <title>Pathological Features and Genomic Characterization of an Actinobacillus equuli subsp. equuli Bearing Unique Virulence-Associated Genes from an Adult Horse with Pleuropneumonia.</title>
        <authorList>
            <person name="Kamali M."/>
            <person name="Carossino M."/>
            <person name="Del Piero F."/>
            <person name="Peak L."/>
            <person name="Mitchell M.S."/>
            <person name="Willette J."/>
            <person name="Baker R."/>
            <person name="Li F."/>
            <person name="Kenez A."/>
            <person name="Balasuriya U.B.R."/>
            <person name="Go Y.Y."/>
        </authorList>
    </citation>
    <scope>NUCLEOTIDE SEQUENCE</scope>
    <source>
        <strain evidence="7">4524</strain>
    </source>
</reference>
<keyword evidence="8" id="KW-1185">Reference proteome</keyword>
<comment type="caution">
    <text evidence="7">The sequence shown here is derived from an EMBL/GenBank/DDBJ whole genome shotgun (WGS) entry which is preliminary data.</text>
</comment>
<dbReference type="Gene3D" id="3.40.140.10">
    <property type="entry name" value="Cytidine Deaminase, domain 2"/>
    <property type="match status" value="1"/>
</dbReference>
<dbReference type="PROSITE" id="PS01302">
    <property type="entry name" value="UPF0758"/>
    <property type="match status" value="1"/>
</dbReference>
<dbReference type="InterPro" id="IPR020891">
    <property type="entry name" value="UPF0758_CS"/>
</dbReference>
<dbReference type="EMBL" id="JAPHVQ010000008">
    <property type="protein sequence ID" value="MDE8035251.1"/>
    <property type="molecule type" value="Genomic_DNA"/>
</dbReference>
<evidence type="ECO:0000256" key="3">
    <source>
        <dbReference type="ARBA" id="ARBA00022801"/>
    </source>
</evidence>
<keyword evidence="3" id="KW-0378">Hydrolase</keyword>